<feature type="repeat" description="WD" evidence="7">
    <location>
        <begin position="308"/>
        <end position="350"/>
    </location>
</feature>
<dbReference type="STRING" id="58919.A0A316ZA95"/>
<dbReference type="Gene3D" id="2.130.10.10">
    <property type="entry name" value="YVTN repeat-like/Quinoprotein amine dehydrogenase"/>
    <property type="match status" value="1"/>
</dbReference>
<dbReference type="InterPro" id="IPR022052">
    <property type="entry name" value="Histone-bd_RBBP4-like_N"/>
</dbReference>
<keyword evidence="4" id="KW-0677">Repeat</keyword>
<evidence type="ECO:0000256" key="3">
    <source>
        <dbReference type="ARBA" id="ARBA00022574"/>
    </source>
</evidence>
<evidence type="ECO:0000256" key="7">
    <source>
        <dbReference type="PROSITE-ProRule" id="PRU00221"/>
    </source>
</evidence>
<dbReference type="Pfam" id="PF12265">
    <property type="entry name" value="CAF1C_H4-bd"/>
    <property type="match status" value="1"/>
</dbReference>
<keyword evidence="10" id="KW-1185">Reference proteome</keyword>
<evidence type="ECO:0000256" key="2">
    <source>
        <dbReference type="ARBA" id="ARBA00009341"/>
    </source>
</evidence>
<evidence type="ECO:0000313" key="10">
    <source>
        <dbReference type="Proteomes" id="UP000245946"/>
    </source>
</evidence>
<dbReference type="Proteomes" id="UP000245946">
    <property type="component" value="Unassembled WGS sequence"/>
</dbReference>
<dbReference type="OrthoDB" id="427795at2759"/>
<feature type="repeat" description="WD" evidence="7">
    <location>
        <begin position="219"/>
        <end position="261"/>
    </location>
</feature>
<accession>A0A316ZA95</accession>
<dbReference type="GeneID" id="37272157"/>
<evidence type="ECO:0000313" key="9">
    <source>
        <dbReference type="EMBL" id="PWN97185.1"/>
    </source>
</evidence>
<reference evidence="9 10" key="1">
    <citation type="journal article" date="2018" name="Mol. Biol. Evol.">
        <title>Broad Genomic Sampling Reveals a Smut Pathogenic Ancestry of the Fungal Clade Ustilaginomycotina.</title>
        <authorList>
            <person name="Kijpornyongpan T."/>
            <person name="Mondo S.J."/>
            <person name="Barry K."/>
            <person name="Sandor L."/>
            <person name="Lee J."/>
            <person name="Lipzen A."/>
            <person name="Pangilinan J."/>
            <person name="LaButti K."/>
            <person name="Hainaut M."/>
            <person name="Henrissat B."/>
            <person name="Grigoriev I.V."/>
            <person name="Spatafora J.W."/>
            <person name="Aime M.C."/>
        </authorList>
    </citation>
    <scope>NUCLEOTIDE SEQUENCE [LARGE SCALE GENOMIC DNA]</scope>
    <source>
        <strain evidence="9 10">MCA 4186</strain>
    </source>
</reference>
<comment type="subcellular location">
    <subcellularLocation>
        <location evidence="1">Nucleus</location>
    </subcellularLocation>
</comment>
<dbReference type="InterPro" id="IPR020472">
    <property type="entry name" value="WD40_PAC1"/>
</dbReference>
<name>A0A316ZA95_9BASI</name>
<feature type="domain" description="Histone-binding protein RBBP4-like N-terminal" evidence="8">
    <location>
        <begin position="14"/>
        <end position="84"/>
    </location>
</feature>
<dbReference type="InterPro" id="IPR036322">
    <property type="entry name" value="WD40_repeat_dom_sf"/>
</dbReference>
<dbReference type="PROSITE" id="PS50294">
    <property type="entry name" value="WD_REPEATS_REGION"/>
    <property type="match status" value="3"/>
</dbReference>
<dbReference type="FunFam" id="2.130.10.10:FF:000512">
    <property type="entry name" value="WD-40 repeat-containing protein MSI1"/>
    <property type="match status" value="1"/>
</dbReference>
<dbReference type="PANTHER" id="PTHR22850">
    <property type="entry name" value="WD40 REPEAT FAMILY"/>
    <property type="match status" value="1"/>
</dbReference>
<dbReference type="PROSITE" id="PS50082">
    <property type="entry name" value="WD_REPEATS_2"/>
    <property type="match status" value="3"/>
</dbReference>
<dbReference type="InterPro" id="IPR019775">
    <property type="entry name" value="WD40_repeat_CS"/>
</dbReference>
<dbReference type="RefSeq" id="XP_025597464.1">
    <property type="nucleotide sequence ID" value="XM_025744613.1"/>
</dbReference>
<dbReference type="AlphaFoldDB" id="A0A316ZA95"/>
<dbReference type="EMBL" id="KZ819296">
    <property type="protein sequence ID" value="PWN97185.1"/>
    <property type="molecule type" value="Genomic_DNA"/>
</dbReference>
<dbReference type="PRINTS" id="PR00320">
    <property type="entry name" value="GPROTEINBRPT"/>
</dbReference>
<dbReference type="InterPro" id="IPR001680">
    <property type="entry name" value="WD40_rpt"/>
</dbReference>
<dbReference type="SUPFAM" id="SSF50978">
    <property type="entry name" value="WD40 repeat-like"/>
    <property type="match status" value="1"/>
</dbReference>
<evidence type="ECO:0000256" key="5">
    <source>
        <dbReference type="ARBA" id="ARBA00022853"/>
    </source>
</evidence>
<dbReference type="InterPro" id="IPR015943">
    <property type="entry name" value="WD40/YVTN_repeat-like_dom_sf"/>
</dbReference>
<dbReference type="Pfam" id="PF00400">
    <property type="entry name" value="WD40"/>
    <property type="match status" value="4"/>
</dbReference>
<proteinExistence type="inferred from homology"/>
<dbReference type="GO" id="GO:0005634">
    <property type="term" value="C:nucleus"/>
    <property type="evidence" value="ECO:0007669"/>
    <property type="project" value="UniProtKB-SubCell"/>
</dbReference>
<keyword evidence="3 7" id="KW-0853">WD repeat</keyword>
<organism evidence="9 10">
    <name type="scientific">Tilletiopsis washingtonensis</name>
    <dbReference type="NCBI Taxonomy" id="58919"/>
    <lineage>
        <taxon>Eukaryota</taxon>
        <taxon>Fungi</taxon>
        <taxon>Dikarya</taxon>
        <taxon>Basidiomycota</taxon>
        <taxon>Ustilaginomycotina</taxon>
        <taxon>Exobasidiomycetes</taxon>
        <taxon>Entylomatales</taxon>
        <taxon>Entylomatales incertae sedis</taxon>
        <taxon>Tilletiopsis</taxon>
    </lineage>
</organism>
<evidence type="ECO:0000256" key="4">
    <source>
        <dbReference type="ARBA" id="ARBA00022737"/>
    </source>
</evidence>
<sequence>MADDDITAAQVSNEEYKIWKKNAPFLYDTVVTHALEWPSLTCQWFPDRERPAGKDYTQHRLLLGTHTSGQDQNYLQIAQVQLPNQDVDVDTKKYDEDRGEIGSYGGASARIQILQKINHDGEVNRARYCPQNCDLIATRTVMGHTYVFDRTKHSLMPNADGKCRPDIVLKGQTGEGYGLAWSPLKQGHILAASEDQTVCEWDVNQYKKSDNVLEPLKTYRGHTAVVEDVAWHASHESLFASVGDDKLLLLWDTRESGDTPKHRVTAHDGEINAVVFSPGNEYLLCTGSSDKTVGVWDLRNTKTRLHSLEAHTDEILQLAWSPHNETILASAAADRRVNVWDLSKIGEEQTPEDAEDGPPELLFVHGGHTARTTDICWSPQAEWHMATVAEDNVLHVFRPSATALGQDGEETDEAELE</sequence>
<evidence type="ECO:0000259" key="8">
    <source>
        <dbReference type="Pfam" id="PF12265"/>
    </source>
</evidence>
<evidence type="ECO:0000256" key="6">
    <source>
        <dbReference type="ARBA" id="ARBA00023242"/>
    </source>
</evidence>
<dbReference type="GO" id="GO:0006325">
    <property type="term" value="P:chromatin organization"/>
    <property type="evidence" value="ECO:0007669"/>
    <property type="project" value="UniProtKB-KW"/>
</dbReference>
<dbReference type="InterPro" id="IPR050459">
    <property type="entry name" value="WD_repeat_RBAP46/RBAP48/MSI1"/>
</dbReference>
<evidence type="ECO:0000256" key="1">
    <source>
        <dbReference type="ARBA" id="ARBA00004123"/>
    </source>
</evidence>
<comment type="similarity">
    <text evidence="2">Belongs to the WD repeat RBAP46/RBAP48/MSI1 family.</text>
</comment>
<dbReference type="PROSITE" id="PS00678">
    <property type="entry name" value="WD_REPEATS_1"/>
    <property type="match status" value="2"/>
</dbReference>
<protein>
    <submittedName>
        <fullName evidence="9">Putative chromatin assembly factor 1 subunit C</fullName>
    </submittedName>
</protein>
<keyword evidence="5" id="KW-0156">Chromatin regulator</keyword>
<dbReference type="SMART" id="SM00320">
    <property type="entry name" value="WD40"/>
    <property type="match status" value="6"/>
</dbReference>
<gene>
    <name evidence="9" type="ORF">FA09DRAFT_343697</name>
</gene>
<feature type="repeat" description="WD" evidence="7">
    <location>
        <begin position="264"/>
        <end position="306"/>
    </location>
</feature>
<keyword evidence="6" id="KW-0539">Nucleus</keyword>